<sequence>MATNQYSSFRSSTAFPATMLAHLAAAALITLMLVWLLHFRGGLSFKSDDKAKYFNLHPLLMVIGFILISGEAIMAYKTVPATKKRQKQFHMILQMIALVAGILGIYVVFNYHTHSGIMHMYTLHSWLGIATISLFALHWLFSFFTFWYPGAQQSTKARLAPWHGVVGSIIFLMSILSAETGLIEKFIFLGLTRNQEALILNFTGVFIILFAVYVCFTVALSRYNQG</sequence>
<dbReference type="GO" id="GO:0046872">
    <property type="term" value="F:metal ion binding"/>
    <property type="evidence" value="ECO:0007669"/>
    <property type="project" value="UniProtKB-KW"/>
</dbReference>
<evidence type="ECO:0000256" key="13">
    <source>
        <dbReference type="SAM" id="Phobius"/>
    </source>
</evidence>
<evidence type="ECO:0000259" key="14">
    <source>
        <dbReference type="PROSITE" id="PS50939"/>
    </source>
</evidence>
<feature type="transmembrane region" description="Helical" evidence="13">
    <location>
        <begin position="20"/>
        <end position="39"/>
    </location>
</feature>
<keyword evidence="8 13" id="KW-1133">Transmembrane helix</keyword>
<protein>
    <recommendedName>
        <fullName evidence="11">ascorbate ferrireductase (transmembrane)</fullName>
        <ecNumber evidence="11">7.2.1.3</ecNumber>
    </recommendedName>
</protein>
<organism evidence="15 16">
    <name type="scientific">Perilla frutescens var. hirtella</name>
    <name type="common">Perilla citriodora</name>
    <name type="synonym">Perilla setoyensis</name>
    <dbReference type="NCBI Taxonomy" id="608512"/>
    <lineage>
        <taxon>Eukaryota</taxon>
        <taxon>Viridiplantae</taxon>
        <taxon>Streptophyta</taxon>
        <taxon>Embryophyta</taxon>
        <taxon>Tracheophyta</taxon>
        <taxon>Spermatophyta</taxon>
        <taxon>Magnoliopsida</taxon>
        <taxon>eudicotyledons</taxon>
        <taxon>Gunneridae</taxon>
        <taxon>Pentapetalae</taxon>
        <taxon>asterids</taxon>
        <taxon>lamiids</taxon>
        <taxon>Lamiales</taxon>
        <taxon>Lamiaceae</taxon>
        <taxon>Nepetoideae</taxon>
        <taxon>Elsholtzieae</taxon>
        <taxon>Perilla</taxon>
    </lineage>
</organism>
<evidence type="ECO:0000256" key="1">
    <source>
        <dbReference type="ARBA" id="ARBA00001970"/>
    </source>
</evidence>
<keyword evidence="7" id="KW-0249">Electron transport</keyword>
<dbReference type="EC" id="7.2.1.3" evidence="11"/>
<reference evidence="15 16" key="1">
    <citation type="journal article" date="2021" name="Nat. Commun.">
        <title>Incipient diploidization of the medicinal plant Perilla within 10,000 years.</title>
        <authorList>
            <person name="Zhang Y."/>
            <person name="Shen Q."/>
            <person name="Leng L."/>
            <person name="Zhang D."/>
            <person name="Chen S."/>
            <person name="Shi Y."/>
            <person name="Ning Z."/>
            <person name="Chen S."/>
        </authorList>
    </citation>
    <scope>NUCLEOTIDE SEQUENCE [LARGE SCALE GENOMIC DNA]</scope>
    <source>
        <strain evidence="16">cv. PC099</strain>
    </source>
</reference>
<evidence type="ECO:0000256" key="2">
    <source>
        <dbReference type="ARBA" id="ARBA00004141"/>
    </source>
</evidence>
<keyword evidence="5 13" id="KW-0812">Transmembrane</keyword>
<evidence type="ECO:0000256" key="12">
    <source>
        <dbReference type="ARBA" id="ARBA00051575"/>
    </source>
</evidence>
<feature type="transmembrane region" description="Helical" evidence="13">
    <location>
        <begin position="59"/>
        <end position="79"/>
    </location>
</feature>
<dbReference type="AlphaFoldDB" id="A0AAD4J9X9"/>
<comment type="caution">
    <text evidence="15">The sequence shown here is derived from an EMBL/GenBank/DDBJ whole genome shotgun (WGS) entry which is preliminary data.</text>
</comment>
<evidence type="ECO:0000256" key="4">
    <source>
        <dbReference type="ARBA" id="ARBA00022617"/>
    </source>
</evidence>
<feature type="transmembrane region" description="Helical" evidence="13">
    <location>
        <begin position="123"/>
        <end position="147"/>
    </location>
</feature>
<gene>
    <name evidence="15" type="ORF">C2S53_012589</name>
</gene>
<dbReference type="SMART" id="SM00665">
    <property type="entry name" value="B561"/>
    <property type="match status" value="1"/>
</dbReference>
<keyword evidence="9" id="KW-0408">Iron</keyword>
<evidence type="ECO:0000256" key="5">
    <source>
        <dbReference type="ARBA" id="ARBA00022692"/>
    </source>
</evidence>
<feature type="domain" description="Cytochrome b561" evidence="14">
    <location>
        <begin position="20"/>
        <end position="219"/>
    </location>
</feature>
<keyword evidence="3" id="KW-0813">Transport</keyword>
<dbReference type="Gene3D" id="1.20.120.1770">
    <property type="match status" value="1"/>
</dbReference>
<dbReference type="EMBL" id="SDAM02000103">
    <property type="protein sequence ID" value="KAH6829906.1"/>
    <property type="molecule type" value="Genomic_DNA"/>
</dbReference>
<dbReference type="GO" id="GO:0140571">
    <property type="term" value="F:transmembrane ascorbate ferrireductase activity"/>
    <property type="evidence" value="ECO:0007669"/>
    <property type="project" value="UniProtKB-EC"/>
</dbReference>
<evidence type="ECO:0000256" key="8">
    <source>
        <dbReference type="ARBA" id="ARBA00022989"/>
    </source>
</evidence>
<dbReference type="InterPro" id="IPR043205">
    <property type="entry name" value="CYB561/CYBRD1-like"/>
</dbReference>
<evidence type="ECO:0000256" key="3">
    <source>
        <dbReference type="ARBA" id="ARBA00022448"/>
    </source>
</evidence>
<dbReference type="GO" id="GO:0016020">
    <property type="term" value="C:membrane"/>
    <property type="evidence" value="ECO:0007669"/>
    <property type="project" value="UniProtKB-SubCell"/>
</dbReference>
<name>A0AAD4J9X9_PERFH</name>
<evidence type="ECO:0000313" key="15">
    <source>
        <dbReference type="EMBL" id="KAH6829906.1"/>
    </source>
</evidence>
<dbReference type="PROSITE" id="PS50939">
    <property type="entry name" value="CYTOCHROME_B561"/>
    <property type="match status" value="1"/>
</dbReference>
<comment type="catalytic activity">
    <reaction evidence="12">
        <text>Fe(3+)(out) + L-ascorbate(in) = monodehydro-L-ascorbate radical(in) + Fe(2+)(out) + H(+)</text>
        <dbReference type="Rhea" id="RHEA:30403"/>
        <dbReference type="ChEBI" id="CHEBI:15378"/>
        <dbReference type="ChEBI" id="CHEBI:29033"/>
        <dbReference type="ChEBI" id="CHEBI:29034"/>
        <dbReference type="ChEBI" id="CHEBI:38290"/>
        <dbReference type="ChEBI" id="CHEBI:59513"/>
        <dbReference type="EC" id="7.2.1.3"/>
    </reaction>
</comment>
<keyword evidence="6" id="KW-0479">Metal-binding</keyword>
<feature type="transmembrane region" description="Helical" evidence="13">
    <location>
        <begin position="91"/>
        <end position="111"/>
    </location>
</feature>
<dbReference type="Proteomes" id="UP001190926">
    <property type="component" value="Unassembled WGS sequence"/>
</dbReference>
<evidence type="ECO:0000256" key="6">
    <source>
        <dbReference type="ARBA" id="ARBA00022723"/>
    </source>
</evidence>
<evidence type="ECO:0000256" key="9">
    <source>
        <dbReference type="ARBA" id="ARBA00023004"/>
    </source>
</evidence>
<dbReference type="Pfam" id="PF03188">
    <property type="entry name" value="Cytochrom_B561"/>
    <property type="match status" value="1"/>
</dbReference>
<feature type="transmembrane region" description="Helical" evidence="13">
    <location>
        <begin position="159"/>
        <end position="178"/>
    </location>
</feature>
<evidence type="ECO:0000256" key="11">
    <source>
        <dbReference type="ARBA" id="ARBA00024225"/>
    </source>
</evidence>
<keyword evidence="16" id="KW-1185">Reference proteome</keyword>
<comment type="cofactor">
    <cofactor evidence="1">
        <name>heme b</name>
        <dbReference type="ChEBI" id="CHEBI:60344"/>
    </cofactor>
</comment>
<dbReference type="CDD" id="cd08766">
    <property type="entry name" value="Cyt_b561_ACYB-1_like"/>
    <property type="match status" value="1"/>
</dbReference>
<evidence type="ECO:0000256" key="10">
    <source>
        <dbReference type="ARBA" id="ARBA00023136"/>
    </source>
</evidence>
<proteinExistence type="predicted"/>
<evidence type="ECO:0000313" key="16">
    <source>
        <dbReference type="Proteomes" id="UP001190926"/>
    </source>
</evidence>
<keyword evidence="4" id="KW-0349">Heme</keyword>
<feature type="transmembrane region" description="Helical" evidence="13">
    <location>
        <begin position="198"/>
        <end position="220"/>
    </location>
</feature>
<evidence type="ECO:0000256" key="7">
    <source>
        <dbReference type="ARBA" id="ARBA00022982"/>
    </source>
</evidence>
<dbReference type="FunFam" id="1.20.120.1770:FF:000001">
    <property type="entry name" value="Cytochrome b reductase 1"/>
    <property type="match status" value="1"/>
</dbReference>
<dbReference type="PANTHER" id="PTHR10106:SF43">
    <property type="entry name" value="CYTOCHROME B561 FAMILY PROTEIN, EXPRESSED"/>
    <property type="match status" value="1"/>
</dbReference>
<dbReference type="PANTHER" id="PTHR10106">
    <property type="entry name" value="CYTOCHROME B561-RELATED"/>
    <property type="match status" value="1"/>
</dbReference>
<keyword evidence="10 13" id="KW-0472">Membrane</keyword>
<dbReference type="InterPro" id="IPR006593">
    <property type="entry name" value="Cyt_b561/ferric_Rdtase_TM"/>
</dbReference>
<comment type="subcellular location">
    <subcellularLocation>
        <location evidence="2">Membrane</location>
        <topology evidence="2">Multi-pass membrane protein</topology>
    </subcellularLocation>
</comment>
<accession>A0AAD4J9X9</accession>